<accession>R4T776</accession>
<gene>
    <name evidence="1" type="primary">297</name>
    <name evidence="1" type="ORF">HGTV1_297</name>
</gene>
<evidence type="ECO:0000313" key="1">
    <source>
        <dbReference type="EMBL" id="AGM11594.1"/>
    </source>
</evidence>
<organism evidence="1 2">
    <name type="scientific">Halogranum tailed virus 1</name>
    <dbReference type="NCBI Taxonomy" id="1273749"/>
    <lineage>
        <taxon>Viruses</taxon>
        <taxon>Duplodnaviria</taxon>
        <taxon>Heunggongvirae</taxon>
        <taxon>Uroviricota</taxon>
        <taxon>Caudoviricetes</taxon>
        <taxon>Thumleimavirales</taxon>
        <taxon>Halomagnusviridae</taxon>
        <taxon>Hagravirus</taxon>
        <taxon>Hagravirus capitaneum</taxon>
        <taxon>Hagravirus HGTV1</taxon>
    </lineage>
</organism>
<name>R4T776_9CAUD</name>
<dbReference type="Proteomes" id="UP000202786">
    <property type="component" value="Segment"/>
</dbReference>
<dbReference type="GeneID" id="16193941"/>
<keyword evidence="2" id="KW-1185">Reference proteome</keyword>
<reference evidence="1 2" key="1">
    <citation type="submission" date="2012-12" db="EMBL/GenBank/DDBJ databases">
        <authorList>
            <person name="Sencilo A."/>
            <person name="Jacobs-Sera D."/>
            <person name="Russell D.A."/>
            <person name="Ko C."/>
            <person name="Atanasova N."/>
            <person name="Osterlund E."/>
            <person name="Oksanen H.M."/>
            <person name="Bamford D.H."/>
            <person name="Hatfull G.F."/>
            <person name="Roine E."/>
            <person name="Hendrix R.W."/>
        </authorList>
    </citation>
    <scope>NUCLEOTIDE SEQUENCE [LARGE SCALE GENOMIC DNA]</scope>
</reference>
<sequence>MEQHSNNERKFGTADLKDAGASEAFISVYLSAAEGRHSVRQELDSGYGGTVLEEGRNPCEVAGGFFTKLWKGYLFDAFLHADGSNTPLLLEVFGPAKIRNAGAAIEKYDIEYCTTMVNERAARYDYEPLK</sequence>
<dbReference type="RefSeq" id="YP_008059472.1">
    <property type="nucleotide sequence ID" value="NC_021328.1"/>
</dbReference>
<proteinExistence type="predicted"/>
<dbReference type="EMBL" id="KC292026">
    <property type="protein sequence ID" value="AGM11594.1"/>
    <property type="molecule type" value="Genomic_DNA"/>
</dbReference>
<protein>
    <submittedName>
        <fullName evidence="1">Uncharacterized protein</fullName>
    </submittedName>
</protein>
<evidence type="ECO:0000313" key="2">
    <source>
        <dbReference type="Proteomes" id="UP000202786"/>
    </source>
</evidence>
<dbReference type="KEGG" id="vg:16193941"/>